<organism evidence="3">
    <name type="scientific">Caenorhabditis brenneri</name>
    <name type="common">Nematode worm</name>
    <dbReference type="NCBI Taxonomy" id="135651"/>
    <lineage>
        <taxon>Eukaryota</taxon>
        <taxon>Metazoa</taxon>
        <taxon>Ecdysozoa</taxon>
        <taxon>Nematoda</taxon>
        <taxon>Chromadorea</taxon>
        <taxon>Rhabditida</taxon>
        <taxon>Rhabditina</taxon>
        <taxon>Rhabditomorpha</taxon>
        <taxon>Rhabditoidea</taxon>
        <taxon>Rhabditidae</taxon>
        <taxon>Peloderinae</taxon>
        <taxon>Caenorhabditis</taxon>
    </lineage>
</organism>
<evidence type="ECO:0000256" key="1">
    <source>
        <dbReference type="SAM" id="SignalP"/>
    </source>
</evidence>
<name>G0MWY0_CAEBE</name>
<proteinExistence type="predicted"/>
<dbReference type="EMBL" id="GL379817">
    <property type="protein sequence ID" value="EGT46349.1"/>
    <property type="molecule type" value="Genomic_DNA"/>
</dbReference>
<gene>
    <name evidence="2" type="ORF">CAEBREN_17354</name>
</gene>
<reference evidence="3" key="1">
    <citation type="submission" date="2011-07" db="EMBL/GenBank/DDBJ databases">
        <authorList>
            <consortium name="Caenorhabditis brenneri Sequencing and Analysis Consortium"/>
            <person name="Wilson R.K."/>
        </authorList>
    </citation>
    <scope>NUCLEOTIDE SEQUENCE [LARGE SCALE GENOMIC DNA]</scope>
    <source>
        <strain evidence="3">PB2801</strain>
    </source>
</reference>
<dbReference type="Proteomes" id="UP000008068">
    <property type="component" value="Unassembled WGS sequence"/>
</dbReference>
<feature type="signal peptide" evidence="1">
    <location>
        <begin position="1"/>
        <end position="18"/>
    </location>
</feature>
<dbReference type="AlphaFoldDB" id="G0MWY0"/>
<feature type="chain" id="PRO_5003404064" evidence="1">
    <location>
        <begin position="19"/>
        <end position="222"/>
    </location>
</feature>
<dbReference type="InParanoid" id="G0MWY0"/>
<keyword evidence="1" id="KW-0732">Signal</keyword>
<keyword evidence="3" id="KW-1185">Reference proteome</keyword>
<sequence length="222" mass="25259">MRLLVLFVLFVLLKRCIGGSGKKITGTIKAEFGFHCPDKTDWEFKISSHTSQRSAVEISVKATNHFEFRTIEKEFTVTYEYVHYIVEHTCSTDGKWKIRPPLIKKVEENKIVYFVFGMNLKSGSDHSVVLEKLFIHYLKKECPTGDCSAIRERVSASCKLFVTEIEKTCIDKYEKALKLFLEERFTSTQTSISTDATTGKSNTTTFIIVGSAVGVLLLISRY</sequence>
<evidence type="ECO:0000313" key="3">
    <source>
        <dbReference type="Proteomes" id="UP000008068"/>
    </source>
</evidence>
<dbReference type="HOGENOM" id="CLU_091811_0_0_1"/>
<protein>
    <submittedName>
        <fullName evidence="2">Uncharacterized protein</fullName>
    </submittedName>
</protein>
<accession>G0MWY0</accession>
<dbReference type="eggNOG" id="ENOG502TKIJ">
    <property type="taxonomic scope" value="Eukaryota"/>
</dbReference>
<evidence type="ECO:0000313" key="2">
    <source>
        <dbReference type="EMBL" id="EGT46349.1"/>
    </source>
</evidence>